<name>A0ABX7I1B2_9BACT</name>
<organism evidence="3 4">
    <name type="scientific">Dyadobacter sandarakinus</name>
    <dbReference type="NCBI Taxonomy" id="2747268"/>
    <lineage>
        <taxon>Bacteria</taxon>
        <taxon>Pseudomonadati</taxon>
        <taxon>Bacteroidota</taxon>
        <taxon>Cytophagia</taxon>
        <taxon>Cytophagales</taxon>
        <taxon>Spirosomataceae</taxon>
        <taxon>Dyadobacter</taxon>
    </lineage>
</organism>
<dbReference type="Pfam" id="PF10882">
    <property type="entry name" value="bPH_5"/>
    <property type="match status" value="1"/>
</dbReference>
<keyword evidence="1" id="KW-0472">Membrane</keyword>
<proteinExistence type="predicted"/>
<evidence type="ECO:0000256" key="1">
    <source>
        <dbReference type="SAM" id="Phobius"/>
    </source>
</evidence>
<evidence type="ECO:0000259" key="2">
    <source>
        <dbReference type="Pfam" id="PF10882"/>
    </source>
</evidence>
<protein>
    <recommendedName>
        <fullName evidence="2">Bacterial Pleckstrin homology domain-containing protein</fullName>
    </recommendedName>
</protein>
<dbReference type="Proteomes" id="UP000612680">
    <property type="component" value="Chromosome"/>
</dbReference>
<dbReference type="InterPro" id="IPR027783">
    <property type="entry name" value="Bacterial_PH-related"/>
</dbReference>
<feature type="domain" description="Bacterial Pleckstrin homology" evidence="2">
    <location>
        <begin position="71"/>
        <end position="167"/>
    </location>
</feature>
<dbReference type="RefSeq" id="WP_204660617.1">
    <property type="nucleotide sequence ID" value="NZ_CP056775.1"/>
</dbReference>
<evidence type="ECO:0000313" key="3">
    <source>
        <dbReference type="EMBL" id="QRQ99853.1"/>
    </source>
</evidence>
<evidence type="ECO:0000313" key="4">
    <source>
        <dbReference type="Proteomes" id="UP000612680"/>
    </source>
</evidence>
<gene>
    <name evidence="3" type="ORF">HWI92_02435</name>
</gene>
<reference evidence="3 4" key="1">
    <citation type="submission" date="2020-06" db="EMBL/GenBank/DDBJ databases">
        <title>Dyadobacter sandarakinus sp. nov., isolated from the soil of the Arctic Yellow River Station.</title>
        <authorList>
            <person name="Zhang Y."/>
            <person name="Peng F."/>
        </authorList>
    </citation>
    <scope>NUCLEOTIDE SEQUENCE [LARGE SCALE GENOMIC DNA]</scope>
    <source>
        <strain evidence="3 4">Q3-56</strain>
    </source>
</reference>
<sequence length="169" mass="19069">MMMHQENSTVYSASLDKMAKWVTAGVTLLFLFIVLSPLFTDQNGGWGTAVVSGVLLWSIYLVCYGLRPAGYVIQSDRLTIRRPFKNAVILRSQIREVHLLDDEALKWSIRTFAVGGLFGYFGKFANTKLGSMTWYATRRTRAVLIRTVNDKKIIVTPDNAGDFVRRLGE</sequence>
<dbReference type="EMBL" id="CP056775">
    <property type="protein sequence ID" value="QRQ99853.1"/>
    <property type="molecule type" value="Genomic_DNA"/>
</dbReference>
<keyword evidence="4" id="KW-1185">Reference proteome</keyword>
<feature type="transmembrane region" description="Helical" evidence="1">
    <location>
        <begin position="45"/>
        <end position="66"/>
    </location>
</feature>
<accession>A0ABX7I1B2</accession>
<keyword evidence="1" id="KW-0812">Transmembrane</keyword>
<feature type="transmembrane region" description="Helical" evidence="1">
    <location>
        <begin position="21"/>
        <end position="39"/>
    </location>
</feature>
<keyword evidence="1" id="KW-1133">Transmembrane helix</keyword>